<dbReference type="PANTHER" id="PTHR42059">
    <property type="entry name" value="TNT DOMAIN-CONTAINING PROTEIN"/>
    <property type="match status" value="1"/>
</dbReference>
<dbReference type="PANTHER" id="PTHR42059:SF1">
    <property type="entry name" value="TNT DOMAIN-CONTAINING PROTEIN"/>
    <property type="match status" value="1"/>
</dbReference>
<evidence type="ECO:0000313" key="3">
    <source>
        <dbReference type="Proteomes" id="UP000487268"/>
    </source>
</evidence>
<dbReference type="EMBL" id="WEGH01000001">
    <property type="protein sequence ID" value="MQY03715.1"/>
    <property type="molecule type" value="Genomic_DNA"/>
</dbReference>
<reference evidence="2 3" key="1">
    <citation type="submission" date="2019-10" db="EMBL/GenBank/DDBJ databases">
        <title>Actinomadura rubteroloni sp. nov. and Actinomadura macrotermitis sp. nov., isolated from the gut of fungus growing-termite Macrotermes natalensis.</title>
        <authorList>
            <person name="Benndorf R."/>
            <person name="Martin K."/>
            <person name="Kuefner M."/>
            <person name="De Beer W."/>
            <person name="Kaster A.-K."/>
            <person name="Vollmers J."/>
            <person name="Poulsen M."/>
            <person name="Beemelmanns C."/>
        </authorList>
    </citation>
    <scope>NUCLEOTIDE SEQUENCE [LARGE SCALE GENOMIC DNA]</scope>
    <source>
        <strain evidence="2 3">RB68</strain>
    </source>
</reference>
<sequence length="636" mass="70724">MVREEGHRPVADQDEITELERRIVRLVRDGAPPGWQRLGLRCQATVAADRLTLTALTADGQIITAEQPPGGLADLLARLRRAHYLSEQGTWFSVTFLVEPDAAQPYYNYDFDPMWDPPLERDAWTRDQIVLPRDGAHVPEWLRDRLEGREPVYRAGEHAEPLNPVEQMELLSNRFTLLAADQGPPLWRKIFGYYQACGDHVEFPPPMAYLADGTMGAWTPSPAVAVLLDRLRAGTHGFQGRTWWRMDFELLYEEGGVRCRASYTYDREPPWNRAPGAGDVRRELERFPGGEVPDWMTRILETAPHAADAPHPEPAQPAEPAGMRQARVFDQIGPNGENPSVSRPEVPADEAGPLLEYLRAAPVVMAARSSGPDQIDASRGDRVPLTFHTDGHWTWPGAVAYYLAEHGVPPEPELVAHARARGFVPPAVGEETMGAAIAAVTGRDEPPRLRTDWPARAARRLAELGVEPDAYRIGGTREGAWCLLEEGGRWRVFKYVGGERLKEVAFDSSDDAAAHLLGRTLLVPFRRRPIEPLDGEPPLNLFRDQREIEVPAGTVVDRYGDPAGNVAYAEGTPFERRSLPPDWANRPYRAYRLQRPVRALTGIAVPWFDQPGGGTAYVFARSMADLVEDGSATEAG</sequence>
<evidence type="ECO:0000259" key="1">
    <source>
        <dbReference type="Pfam" id="PF14021"/>
    </source>
</evidence>
<protein>
    <recommendedName>
        <fullName evidence="1">TNT domain-containing protein</fullName>
    </recommendedName>
</protein>
<keyword evidence="3" id="KW-1185">Reference proteome</keyword>
<proteinExistence type="predicted"/>
<name>A0A7K0BR89_9ACTN</name>
<evidence type="ECO:0000313" key="2">
    <source>
        <dbReference type="EMBL" id="MQY03715.1"/>
    </source>
</evidence>
<dbReference type="InterPro" id="IPR036170">
    <property type="entry name" value="YezG-like_sf"/>
</dbReference>
<dbReference type="SUPFAM" id="SSF160424">
    <property type="entry name" value="BH3703-like"/>
    <property type="match status" value="1"/>
</dbReference>
<accession>A0A7K0BR89</accession>
<gene>
    <name evidence="2" type="ORF">ACRB68_17600</name>
</gene>
<dbReference type="Proteomes" id="UP000487268">
    <property type="component" value="Unassembled WGS sequence"/>
</dbReference>
<feature type="domain" description="TNT" evidence="1">
    <location>
        <begin position="550"/>
        <end position="631"/>
    </location>
</feature>
<dbReference type="AlphaFoldDB" id="A0A7K0BR89"/>
<dbReference type="InterPro" id="IPR053024">
    <property type="entry name" value="Fungal_surface_NADase"/>
</dbReference>
<comment type="caution">
    <text evidence="2">The sequence shown here is derived from an EMBL/GenBank/DDBJ whole genome shotgun (WGS) entry which is preliminary data.</text>
</comment>
<dbReference type="GO" id="GO:0050135">
    <property type="term" value="F:NADP+ nucleosidase activity"/>
    <property type="evidence" value="ECO:0007669"/>
    <property type="project" value="InterPro"/>
</dbReference>
<organism evidence="2 3">
    <name type="scientific">Actinomadura macrotermitis</name>
    <dbReference type="NCBI Taxonomy" id="2585200"/>
    <lineage>
        <taxon>Bacteria</taxon>
        <taxon>Bacillati</taxon>
        <taxon>Actinomycetota</taxon>
        <taxon>Actinomycetes</taxon>
        <taxon>Streptosporangiales</taxon>
        <taxon>Thermomonosporaceae</taxon>
        <taxon>Actinomadura</taxon>
    </lineage>
</organism>
<dbReference type="InterPro" id="IPR025331">
    <property type="entry name" value="TNT"/>
</dbReference>
<dbReference type="Pfam" id="PF14021">
    <property type="entry name" value="TNT"/>
    <property type="match status" value="1"/>
</dbReference>